<dbReference type="InterPro" id="IPR004437">
    <property type="entry name" value="ParB/RepB/Spo0J"/>
</dbReference>
<dbReference type="Gene3D" id="1.10.10.2830">
    <property type="match status" value="1"/>
</dbReference>
<dbReference type="GO" id="GO:0045881">
    <property type="term" value="P:positive regulation of sporulation resulting in formation of a cellular spore"/>
    <property type="evidence" value="ECO:0007669"/>
    <property type="project" value="TreeGrafter"/>
</dbReference>
<dbReference type="PANTHER" id="PTHR33375">
    <property type="entry name" value="CHROMOSOME-PARTITIONING PROTEIN PARB-RELATED"/>
    <property type="match status" value="1"/>
</dbReference>
<accession>A0A928DQ36</accession>
<dbReference type="SUPFAM" id="SSF110849">
    <property type="entry name" value="ParB/Sulfiredoxin"/>
    <property type="match status" value="1"/>
</dbReference>
<evidence type="ECO:0000313" key="6">
    <source>
        <dbReference type="Proteomes" id="UP000725649"/>
    </source>
</evidence>
<dbReference type="PANTHER" id="PTHR33375:SF1">
    <property type="entry name" value="CHROMOSOME-PARTITIONING PROTEIN PARB-RELATED"/>
    <property type="match status" value="1"/>
</dbReference>
<dbReference type="Pfam" id="PF02195">
    <property type="entry name" value="ParB_N"/>
    <property type="match status" value="1"/>
</dbReference>
<dbReference type="InterPro" id="IPR057240">
    <property type="entry name" value="ParB_dimer_C"/>
</dbReference>
<evidence type="ECO:0000256" key="2">
    <source>
        <dbReference type="ARBA" id="ARBA00022829"/>
    </source>
</evidence>
<organism evidence="5 6">
    <name type="scientific">Candidatus Avelusimicrobium gallicola</name>
    <dbReference type="NCBI Taxonomy" id="2562704"/>
    <lineage>
        <taxon>Bacteria</taxon>
        <taxon>Pseudomonadati</taxon>
        <taxon>Elusimicrobiota</taxon>
        <taxon>Elusimicrobia</taxon>
        <taxon>Elusimicrobiales</taxon>
        <taxon>Elusimicrobiaceae</taxon>
        <taxon>Candidatus Avelusimicrobium</taxon>
    </lineage>
</organism>
<keyword evidence="2" id="KW-0159">Chromosome partition</keyword>
<dbReference type="NCBIfam" id="TIGR00180">
    <property type="entry name" value="parB_part"/>
    <property type="match status" value="1"/>
</dbReference>
<dbReference type="SUPFAM" id="SSF109709">
    <property type="entry name" value="KorB DNA-binding domain-like"/>
    <property type="match status" value="1"/>
</dbReference>
<feature type="domain" description="ParB-like N-terminal" evidence="4">
    <location>
        <begin position="47"/>
        <end position="139"/>
    </location>
</feature>
<dbReference type="Pfam" id="PF17762">
    <property type="entry name" value="HTH_ParB"/>
    <property type="match status" value="1"/>
</dbReference>
<dbReference type="GO" id="GO:0003677">
    <property type="term" value="F:DNA binding"/>
    <property type="evidence" value="ECO:0007669"/>
    <property type="project" value="UniProtKB-KW"/>
</dbReference>
<dbReference type="InterPro" id="IPR003115">
    <property type="entry name" value="ParB_N"/>
</dbReference>
<evidence type="ECO:0000256" key="3">
    <source>
        <dbReference type="ARBA" id="ARBA00023125"/>
    </source>
</evidence>
<protein>
    <submittedName>
        <fullName evidence="5">ParB/RepB/Spo0J family partition protein</fullName>
    </submittedName>
</protein>
<dbReference type="EMBL" id="SUVG01000003">
    <property type="protein sequence ID" value="MBE6421034.1"/>
    <property type="molecule type" value="Genomic_DNA"/>
</dbReference>
<dbReference type="InterPro" id="IPR041468">
    <property type="entry name" value="HTH_ParB/Spo0J"/>
</dbReference>
<evidence type="ECO:0000313" key="5">
    <source>
        <dbReference type="EMBL" id="MBE6421034.1"/>
    </source>
</evidence>
<comment type="similarity">
    <text evidence="1">Belongs to the ParB family.</text>
</comment>
<comment type="caution">
    <text evidence="5">The sequence shown here is derived from an EMBL/GenBank/DDBJ whole genome shotgun (WGS) entry which is preliminary data.</text>
</comment>
<dbReference type="Gene3D" id="3.90.1530.30">
    <property type="match status" value="1"/>
</dbReference>
<dbReference type="FunFam" id="1.10.10.2830:FF:000001">
    <property type="entry name" value="Chromosome partitioning protein ParB"/>
    <property type="match status" value="1"/>
</dbReference>
<keyword evidence="3" id="KW-0238">DNA-binding</keyword>
<dbReference type="CDD" id="cd16393">
    <property type="entry name" value="SPO0J_N"/>
    <property type="match status" value="1"/>
</dbReference>
<dbReference type="InterPro" id="IPR036086">
    <property type="entry name" value="ParB/Sulfiredoxin_sf"/>
</dbReference>
<dbReference type="Pfam" id="PF23552">
    <property type="entry name" value="ParB_C"/>
    <property type="match status" value="1"/>
</dbReference>
<dbReference type="AlphaFoldDB" id="A0A928DQ36"/>
<dbReference type="GO" id="GO:0005694">
    <property type="term" value="C:chromosome"/>
    <property type="evidence" value="ECO:0007669"/>
    <property type="project" value="TreeGrafter"/>
</dbReference>
<evidence type="ECO:0000256" key="1">
    <source>
        <dbReference type="ARBA" id="ARBA00006295"/>
    </source>
</evidence>
<dbReference type="SMART" id="SM00470">
    <property type="entry name" value="ParB"/>
    <property type="match status" value="1"/>
</dbReference>
<dbReference type="InterPro" id="IPR050336">
    <property type="entry name" value="Chromosome_partition/occlusion"/>
</dbReference>
<dbReference type="GO" id="GO:0007059">
    <property type="term" value="P:chromosome segregation"/>
    <property type="evidence" value="ECO:0007669"/>
    <property type="project" value="UniProtKB-KW"/>
</dbReference>
<reference evidence="5" key="1">
    <citation type="submission" date="2019-04" db="EMBL/GenBank/DDBJ databases">
        <title>Evolution of Biomass-Degrading Anaerobic Consortia Revealed by Metagenomics.</title>
        <authorList>
            <person name="Peng X."/>
        </authorList>
    </citation>
    <scope>NUCLEOTIDE SEQUENCE</scope>
    <source>
        <strain evidence="5">SIG66</strain>
    </source>
</reference>
<gene>
    <name evidence="5" type="ORF">E7027_02690</name>
</gene>
<name>A0A928DQ36_9BACT</name>
<proteinExistence type="inferred from homology"/>
<sequence>MILEDKMSRLALGKGLDALIKQTQEVVQMTTQEAAQVVETSSGAAVAKIAVNKIVPNRFQPRRVFDEEKLQELAQSIKEHGLTQPIVVVYDAGLDKYEIVVGERRFRATQLAGLTEIDAIVHKHLGDKEMCALALIENIQREDLNPIETALGYRNLMNKFYITQTDLASYCGKSKAAISNSLRLLDLEPEIQQALQEGTLSEGHGRALLMVTDPAKRDLLFKKMNGSKMSVRQAEEAARALMFPAKPSAKQTKPAEVASFENDLQSALGTKVEVKYGKNIKKGTLVIHYHSLDELNNIASRLKNKML</sequence>
<dbReference type="Proteomes" id="UP000725649">
    <property type="component" value="Unassembled WGS sequence"/>
</dbReference>
<evidence type="ECO:0000259" key="4">
    <source>
        <dbReference type="SMART" id="SM00470"/>
    </source>
</evidence>
<dbReference type="FunFam" id="3.90.1530.30:FF:000001">
    <property type="entry name" value="Chromosome partitioning protein ParB"/>
    <property type="match status" value="1"/>
</dbReference>